<feature type="domain" description="AIPP2-like SPOC-like" evidence="7">
    <location>
        <begin position="94"/>
        <end position="217"/>
    </location>
</feature>
<dbReference type="eggNOG" id="ENOG502SSKM">
    <property type="taxonomic scope" value="Eukaryota"/>
</dbReference>
<dbReference type="InParanoid" id="A0A1B6PC08"/>
<dbReference type="FunCoup" id="A0A1B6PC08">
    <property type="interactions" value="790"/>
</dbReference>
<dbReference type="AlphaFoldDB" id="A0A1B6PC08"/>
<dbReference type="GO" id="GO:0140566">
    <property type="term" value="F:histone reader activity"/>
    <property type="evidence" value="ECO:0007669"/>
    <property type="project" value="InterPro"/>
</dbReference>
<reference evidence="9" key="2">
    <citation type="journal article" date="2018" name="Plant J.">
        <title>The Sorghum bicolor reference genome: improved assembly, gene annotations, a transcriptome atlas, and signatures of genome organization.</title>
        <authorList>
            <person name="McCormick R.F."/>
            <person name="Truong S.K."/>
            <person name="Sreedasyam A."/>
            <person name="Jenkins J."/>
            <person name="Shu S."/>
            <person name="Sims D."/>
            <person name="Kennedy M."/>
            <person name="Amirebrahimi M."/>
            <person name="Weers B.D."/>
            <person name="McKinley B."/>
            <person name="Mattison A."/>
            <person name="Morishige D.T."/>
            <person name="Grimwood J."/>
            <person name="Schmutz J."/>
            <person name="Mullet J.E."/>
        </authorList>
    </citation>
    <scope>NUCLEOTIDE SEQUENCE [LARGE SCALE GENOMIC DNA]</scope>
    <source>
        <strain evidence="9">cv. BTx623</strain>
    </source>
</reference>
<accession>A0A1B6PC08</accession>
<keyword evidence="5" id="KW-0804">Transcription</keyword>
<evidence type="ECO:0000256" key="5">
    <source>
        <dbReference type="ARBA" id="ARBA00023163"/>
    </source>
</evidence>
<organism evidence="8 9">
    <name type="scientific">Sorghum bicolor</name>
    <name type="common">Sorghum</name>
    <name type="synonym">Sorghum vulgare</name>
    <dbReference type="NCBI Taxonomy" id="4558"/>
    <lineage>
        <taxon>Eukaryota</taxon>
        <taxon>Viridiplantae</taxon>
        <taxon>Streptophyta</taxon>
        <taxon>Embryophyta</taxon>
        <taxon>Tracheophyta</taxon>
        <taxon>Spermatophyta</taxon>
        <taxon>Magnoliopsida</taxon>
        <taxon>Liliopsida</taxon>
        <taxon>Poales</taxon>
        <taxon>Poaceae</taxon>
        <taxon>PACMAD clade</taxon>
        <taxon>Panicoideae</taxon>
        <taxon>Andropogonodae</taxon>
        <taxon>Andropogoneae</taxon>
        <taxon>Sorghinae</taxon>
        <taxon>Sorghum</taxon>
    </lineage>
</organism>
<dbReference type="GO" id="GO:0008270">
    <property type="term" value="F:zinc ion binding"/>
    <property type="evidence" value="ECO:0007669"/>
    <property type="project" value="UniProtKB-KW"/>
</dbReference>
<keyword evidence="9" id="KW-1185">Reference proteome</keyword>
<protein>
    <recommendedName>
        <fullName evidence="7">AIPP2-like SPOC-like domain-containing protein</fullName>
    </recommendedName>
</protein>
<sequence>MCHLDCSNEAIKAEKLTHRKLKKWRQDIMRNEDEELHVDGGDHSPLDADGDSSRFTSQDPISIDCLAEVPAPFVLEHVKQQCNYCSKPIDKPIWSGIFKVDGEEYISLAGHLSTKSCDKVWELSRSLVPIVEVTKLSRSMFKIWETSKPSCNSIGLYFFPNEMRHDEDLDKLVKEVIEDDLVFQTVIGEAEMLIFPSTLLPERYKTFQGKHYLWGVFRPRQDQCATVTEPVHDTVCRAQENEKEEQHASKQQDEVQQVHCMSPAKSMQQAAATRGVPGSPDMDFRPEAPVERQLGDELRHTLHSAEATAVAPNPPTITTEAAALPTNAATIPAEATENDTNAATIPAEATENDTNAATIPGNQGRSSSMVGDPPGRFFCFVAGQTPKLEQLIQEMQREGSLVVAIRGEEIGGGLWPSNIASTNISRP</sequence>
<evidence type="ECO:0000313" key="9">
    <source>
        <dbReference type="Proteomes" id="UP000000768"/>
    </source>
</evidence>
<name>A0A1B6PC08_SORBI</name>
<dbReference type="OrthoDB" id="787165at2759"/>
<dbReference type="GO" id="GO:0034244">
    <property type="term" value="P:negative regulation of transcription elongation by RNA polymerase II"/>
    <property type="evidence" value="ECO:0007669"/>
    <property type="project" value="InterPro"/>
</dbReference>
<dbReference type="STRING" id="4558.A0A1B6PC08"/>
<proteinExistence type="predicted"/>
<evidence type="ECO:0000256" key="1">
    <source>
        <dbReference type="ARBA" id="ARBA00022723"/>
    </source>
</evidence>
<dbReference type="InterPro" id="IPR056280">
    <property type="entry name" value="AIPP2-like_SPOC"/>
</dbReference>
<evidence type="ECO:0000259" key="7">
    <source>
        <dbReference type="Pfam" id="PF23121"/>
    </source>
</evidence>
<dbReference type="EMBL" id="CM000767">
    <property type="protein sequence ID" value="KXG23015.1"/>
    <property type="molecule type" value="Genomic_DNA"/>
</dbReference>
<reference evidence="8 9" key="1">
    <citation type="journal article" date="2009" name="Nature">
        <title>The Sorghum bicolor genome and the diversification of grasses.</title>
        <authorList>
            <person name="Paterson A.H."/>
            <person name="Bowers J.E."/>
            <person name="Bruggmann R."/>
            <person name="Dubchak I."/>
            <person name="Grimwood J."/>
            <person name="Gundlach H."/>
            <person name="Haberer G."/>
            <person name="Hellsten U."/>
            <person name="Mitros T."/>
            <person name="Poliakov A."/>
            <person name="Schmutz J."/>
            <person name="Spannagl M."/>
            <person name="Tang H."/>
            <person name="Wang X."/>
            <person name="Wicker T."/>
            <person name="Bharti A.K."/>
            <person name="Chapman J."/>
            <person name="Feltus F.A."/>
            <person name="Gowik U."/>
            <person name="Grigoriev I.V."/>
            <person name="Lyons E."/>
            <person name="Maher C.A."/>
            <person name="Martis M."/>
            <person name="Narechania A."/>
            <person name="Otillar R.P."/>
            <person name="Penning B.W."/>
            <person name="Salamov A.A."/>
            <person name="Wang Y."/>
            <person name="Zhang L."/>
            <person name="Carpita N.C."/>
            <person name="Freeling M."/>
            <person name="Gingle A.R."/>
            <person name="Hash C.T."/>
            <person name="Keller B."/>
            <person name="Klein P."/>
            <person name="Kresovich S."/>
            <person name="McCann M.C."/>
            <person name="Ming R."/>
            <person name="Peterson D.G."/>
            <person name="Mehboob-ur-Rahman"/>
            <person name="Ware D."/>
            <person name="Westhoff P."/>
            <person name="Mayer K.F."/>
            <person name="Messing J."/>
            <person name="Rokhsar D.S."/>
        </authorList>
    </citation>
    <scope>NUCLEOTIDE SEQUENCE [LARGE SCALE GENOMIC DNA]</scope>
    <source>
        <strain evidence="9">cv. BTx623</strain>
    </source>
</reference>
<dbReference type="PANTHER" id="PTHR33304:SF49">
    <property type="entry name" value="OS12G0161500 PROTEIN"/>
    <property type="match status" value="1"/>
</dbReference>
<keyword evidence="3" id="KW-0862">Zinc</keyword>
<evidence type="ECO:0000256" key="6">
    <source>
        <dbReference type="SAM" id="MobiDB-lite"/>
    </source>
</evidence>
<dbReference type="Gramene" id="KXG23015">
    <property type="protein sequence ID" value="KXG23015"/>
    <property type="gene ID" value="SORBI_3008G044900"/>
</dbReference>
<evidence type="ECO:0000256" key="3">
    <source>
        <dbReference type="ARBA" id="ARBA00022833"/>
    </source>
</evidence>
<evidence type="ECO:0000256" key="4">
    <source>
        <dbReference type="ARBA" id="ARBA00023015"/>
    </source>
</evidence>
<feature type="compositionally biased region" description="Basic and acidic residues" evidence="6">
    <location>
        <begin position="35"/>
        <end position="46"/>
    </location>
</feature>
<keyword evidence="2" id="KW-0863">Zinc-finger</keyword>
<dbReference type="Pfam" id="PF23121">
    <property type="entry name" value="SPOC_AIPP2"/>
    <property type="match status" value="1"/>
</dbReference>
<keyword evidence="4" id="KW-0805">Transcription regulation</keyword>
<dbReference type="Proteomes" id="UP000000768">
    <property type="component" value="Chromosome 8"/>
</dbReference>
<gene>
    <name evidence="8" type="ORF">SORBI_3008G044900</name>
</gene>
<evidence type="ECO:0000313" key="8">
    <source>
        <dbReference type="EMBL" id="KXG23015.1"/>
    </source>
</evidence>
<dbReference type="PANTHER" id="PTHR33304">
    <property type="match status" value="1"/>
</dbReference>
<feature type="region of interest" description="Disordered" evidence="6">
    <location>
        <begin position="35"/>
        <end position="55"/>
    </location>
</feature>
<keyword evidence="1" id="KW-0479">Metal-binding</keyword>
<dbReference type="InterPro" id="IPR049914">
    <property type="entry name" value="PHD1-3/5-6"/>
</dbReference>
<evidence type="ECO:0000256" key="2">
    <source>
        <dbReference type="ARBA" id="ARBA00022771"/>
    </source>
</evidence>